<comment type="caution">
    <text evidence="3">The sequence shown here is derived from an EMBL/GenBank/DDBJ whole genome shotgun (WGS) entry which is preliminary data.</text>
</comment>
<dbReference type="Pfam" id="PF09830">
    <property type="entry name" value="ATP_transf"/>
    <property type="match status" value="1"/>
</dbReference>
<sequence>MRGWAIAPTPFSTLETRMTRPWTEPIAAAQQNAIAQGAMVALQSVDHAVQQDGLEFVVSHLSSLSLKDLAKILQQRSGANPFLPYEPAMFVADLSDSHVLLLNKFPIFPDHVMVVTRRFMPQTGELELADFAALAEPMCGIDGAAFMFNGGKEAGASQPHRHLHMLPRHRLPLLPRFPTGTAPLTVHTLPFFDFLHAYLPLDAQLPPTAWARQLQDAVQAGFAHCGLAPHLGELPPYNLLGTRQGVLVVPRRREHWSDGNVHLSVNALNFGGWVGVKGPEQIDPVCQAGLKATLAAVTQPQD</sequence>
<dbReference type="InterPro" id="IPR043171">
    <property type="entry name" value="Ap4A_phos1/2-like"/>
</dbReference>
<dbReference type="Gene3D" id="3.30.428.70">
    <property type="match status" value="1"/>
</dbReference>
<gene>
    <name evidence="3" type="ORF">F7Q92_19180</name>
</gene>
<dbReference type="Proteomes" id="UP000430120">
    <property type="component" value="Unassembled WGS sequence"/>
</dbReference>
<dbReference type="InterPro" id="IPR036265">
    <property type="entry name" value="HIT-like_sf"/>
</dbReference>
<dbReference type="GO" id="GO:0009117">
    <property type="term" value="P:nucleotide metabolic process"/>
    <property type="evidence" value="ECO:0007669"/>
    <property type="project" value="InterPro"/>
</dbReference>
<evidence type="ECO:0000259" key="2">
    <source>
        <dbReference type="Pfam" id="PF19327"/>
    </source>
</evidence>
<name>A0A643F856_IDEDE</name>
<dbReference type="InterPro" id="IPR045759">
    <property type="entry name" value="Ap4A_phos1/2_N"/>
</dbReference>
<accession>A0A643F856</accession>
<dbReference type="Pfam" id="PF19327">
    <property type="entry name" value="Ap4A_phos_N"/>
    <property type="match status" value="1"/>
</dbReference>
<dbReference type="PANTHER" id="PTHR38420">
    <property type="entry name" value="AP-4-A PHOSPHORYLASE II"/>
    <property type="match status" value="1"/>
</dbReference>
<dbReference type="InterPro" id="IPR009163">
    <property type="entry name" value="Ap4A_phos1/2"/>
</dbReference>
<dbReference type="GO" id="GO:0005524">
    <property type="term" value="F:ATP binding"/>
    <property type="evidence" value="ECO:0007669"/>
    <property type="project" value="InterPro"/>
</dbReference>
<organism evidence="3 4">
    <name type="scientific">Ideonella dechloratans</name>
    <dbReference type="NCBI Taxonomy" id="36863"/>
    <lineage>
        <taxon>Bacteria</taxon>
        <taxon>Pseudomonadati</taxon>
        <taxon>Pseudomonadota</taxon>
        <taxon>Betaproteobacteria</taxon>
        <taxon>Burkholderiales</taxon>
        <taxon>Sphaerotilaceae</taxon>
        <taxon>Ideonella</taxon>
    </lineage>
</organism>
<dbReference type="PANTHER" id="PTHR38420:SF1">
    <property type="entry name" value="PUTATIVE (AFU_ORTHOLOGUE AFUA_5G14690)-RELATED"/>
    <property type="match status" value="1"/>
</dbReference>
<reference evidence="3 4" key="1">
    <citation type="submission" date="2019-09" db="EMBL/GenBank/DDBJ databases">
        <title>Draft genome sequences of 48 bacterial type strains from the CCUG.</title>
        <authorList>
            <person name="Tunovic T."/>
            <person name="Pineiro-Iglesias B."/>
            <person name="Unosson C."/>
            <person name="Inganas E."/>
            <person name="Ohlen M."/>
            <person name="Cardew S."/>
            <person name="Jensie-Markopoulos S."/>
            <person name="Salva-Serra F."/>
            <person name="Jaen-Luchoro D."/>
            <person name="Karlsson R."/>
            <person name="Svensson-Stadler L."/>
            <person name="Chun J."/>
            <person name="Moore E."/>
        </authorList>
    </citation>
    <scope>NUCLEOTIDE SEQUENCE [LARGE SCALE GENOMIC DNA]</scope>
    <source>
        <strain evidence="3 4">CCUG 30977</strain>
    </source>
</reference>
<dbReference type="AlphaFoldDB" id="A0A643F856"/>
<dbReference type="InterPro" id="IPR019200">
    <property type="entry name" value="ATP_adenylylTrfase_C"/>
</dbReference>
<feature type="domain" description="ATP adenylyltransferase C-terminal" evidence="1">
    <location>
        <begin position="194"/>
        <end position="298"/>
    </location>
</feature>
<dbReference type="EMBL" id="VZPB01000070">
    <property type="protein sequence ID" value="KAB0574830.1"/>
    <property type="molecule type" value="Genomic_DNA"/>
</dbReference>
<evidence type="ECO:0000313" key="4">
    <source>
        <dbReference type="Proteomes" id="UP000430120"/>
    </source>
</evidence>
<keyword evidence="4" id="KW-1185">Reference proteome</keyword>
<dbReference type="OrthoDB" id="421767at2"/>
<dbReference type="GO" id="GO:0003877">
    <property type="term" value="F:ATP:ADP adenylyltransferase activity"/>
    <property type="evidence" value="ECO:0007669"/>
    <property type="project" value="InterPro"/>
</dbReference>
<evidence type="ECO:0000313" key="3">
    <source>
        <dbReference type="EMBL" id="KAB0574830.1"/>
    </source>
</evidence>
<proteinExistence type="predicted"/>
<evidence type="ECO:0000259" key="1">
    <source>
        <dbReference type="Pfam" id="PF09830"/>
    </source>
</evidence>
<feature type="domain" description="Ap4A phosphorylase 1/2 N-terminal" evidence="2">
    <location>
        <begin position="25"/>
        <end position="172"/>
    </location>
</feature>
<protein>
    <submittedName>
        <fullName evidence="3">Phosphorylase</fullName>
    </submittedName>
</protein>
<dbReference type="SUPFAM" id="SSF54197">
    <property type="entry name" value="HIT-like"/>
    <property type="match status" value="1"/>
</dbReference>